<evidence type="ECO:0000256" key="9">
    <source>
        <dbReference type="SAM" id="MobiDB-lite"/>
    </source>
</evidence>
<dbReference type="InterPro" id="IPR000276">
    <property type="entry name" value="GPCR_Rhodpsn"/>
</dbReference>
<keyword evidence="5" id="KW-0297">G-protein coupled receptor</keyword>
<dbReference type="Gene3D" id="1.20.1070.10">
    <property type="entry name" value="Rhodopsin 7-helix transmembrane proteins"/>
    <property type="match status" value="1"/>
</dbReference>
<comment type="subcellular location">
    <subcellularLocation>
        <location evidence="1">Cell membrane</location>
        <topology evidence="1">Multi-pass membrane protein</topology>
    </subcellularLocation>
</comment>
<evidence type="ECO:0000256" key="7">
    <source>
        <dbReference type="ARBA" id="ARBA00023170"/>
    </source>
</evidence>
<dbReference type="GO" id="GO:0004930">
    <property type="term" value="F:G protein-coupled receptor activity"/>
    <property type="evidence" value="ECO:0007669"/>
    <property type="project" value="UniProtKB-KW"/>
</dbReference>
<dbReference type="InterPro" id="IPR017452">
    <property type="entry name" value="GPCR_Rhodpsn_7TM"/>
</dbReference>
<keyword evidence="8" id="KW-0807">Transducer</keyword>
<comment type="caution">
    <text evidence="11">The sequence shown here is derived from an EMBL/GenBank/DDBJ whole genome shotgun (WGS) entry which is preliminary data.</text>
</comment>
<dbReference type="EMBL" id="CACRXK020004891">
    <property type="protein sequence ID" value="CAB4004386.1"/>
    <property type="molecule type" value="Genomic_DNA"/>
</dbReference>
<evidence type="ECO:0000256" key="10">
    <source>
        <dbReference type="SAM" id="Phobius"/>
    </source>
</evidence>
<gene>
    <name evidence="11" type="ORF">PACLA_8A030451</name>
</gene>
<evidence type="ECO:0000256" key="6">
    <source>
        <dbReference type="ARBA" id="ARBA00023136"/>
    </source>
</evidence>
<evidence type="ECO:0000256" key="5">
    <source>
        <dbReference type="ARBA" id="ARBA00023040"/>
    </source>
</evidence>
<dbReference type="CDD" id="cd00637">
    <property type="entry name" value="7tm_classA_rhodopsin-like"/>
    <property type="match status" value="1"/>
</dbReference>
<keyword evidence="4 10" id="KW-1133">Transmembrane helix</keyword>
<feature type="transmembrane region" description="Helical" evidence="10">
    <location>
        <begin position="139"/>
        <end position="161"/>
    </location>
</feature>
<reference evidence="11" key="1">
    <citation type="submission" date="2020-04" db="EMBL/GenBank/DDBJ databases">
        <authorList>
            <person name="Alioto T."/>
            <person name="Alioto T."/>
            <person name="Gomez Garrido J."/>
        </authorList>
    </citation>
    <scope>NUCLEOTIDE SEQUENCE</scope>
    <source>
        <strain evidence="11">A484AB</strain>
    </source>
</reference>
<evidence type="ECO:0000313" key="11">
    <source>
        <dbReference type="EMBL" id="CAB4004386.1"/>
    </source>
</evidence>
<organism evidence="11 12">
    <name type="scientific">Paramuricea clavata</name>
    <name type="common">Red gorgonian</name>
    <name type="synonym">Violescent sea-whip</name>
    <dbReference type="NCBI Taxonomy" id="317549"/>
    <lineage>
        <taxon>Eukaryota</taxon>
        <taxon>Metazoa</taxon>
        <taxon>Cnidaria</taxon>
        <taxon>Anthozoa</taxon>
        <taxon>Octocorallia</taxon>
        <taxon>Malacalcyonacea</taxon>
        <taxon>Plexauridae</taxon>
        <taxon>Paramuricea</taxon>
    </lineage>
</organism>
<feature type="transmembrane region" description="Helical" evidence="10">
    <location>
        <begin position="59"/>
        <end position="80"/>
    </location>
</feature>
<dbReference type="AlphaFoldDB" id="A0A6S7HIG3"/>
<dbReference type="PANTHER" id="PTHR24248">
    <property type="entry name" value="ADRENERGIC RECEPTOR-RELATED G-PROTEIN COUPLED RECEPTOR"/>
    <property type="match status" value="1"/>
</dbReference>
<feature type="transmembrane region" description="Helical" evidence="10">
    <location>
        <begin position="286"/>
        <end position="304"/>
    </location>
</feature>
<dbReference type="PRINTS" id="PR00237">
    <property type="entry name" value="GPCRRHODOPSN"/>
</dbReference>
<proteinExistence type="predicted"/>
<feature type="compositionally biased region" description="Polar residues" evidence="9">
    <location>
        <begin position="248"/>
        <end position="270"/>
    </location>
</feature>
<dbReference type="Pfam" id="PF00001">
    <property type="entry name" value="7tm_1"/>
    <property type="match status" value="1"/>
</dbReference>
<evidence type="ECO:0000256" key="2">
    <source>
        <dbReference type="ARBA" id="ARBA00022475"/>
    </source>
</evidence>
<evidence type="ECO:0000256" key="8">
    <source>
        <dbReference type="ARBA" id="ARBA00023224"/>
    </source>
</evidence>
<keyword evidence="7 11" id="KW-0675">Receptor</keyword>
<dbReference type="PROSITE" id="PS50262">
    <property type="entry name" value="G_PROTEIN_RECEP_F1_2"/>
    <property type="match status" value="1"/>
</dbReference>
<feature type="region of interest" description="Disordered" evidence="9">
    <location>
        <begin position="247"/>
        <end position="270"/>
    </location>
</feature>
<name>A0A6S7HIG3_PARCT</name>
<feature type="transmembrane region" description="Helical" evidence="10">
    <location>
        <begin position="100"/>
        <end position="118"/>
    </location>
</feature>
<keyword evidence="6 10" id="KW-0472">Membrane</keyword>
<keyword evidence="2" id="KW-1003">Cell membrane</keyword>
<accession>A0A6S7HIG3</accession>
<dbReference type="OrthoDB" id="6376512at2759"/>
<keyword evidence="3 10" id="KW-0812">Transmembrane</keyword>
<dbReference type="SMART" id="SM01381">
    <property type="entry name" value="7TM_GPCR_Srsx"/>
    <property type="match status" value="1"/>
</dbReference>
<sequence>MEGLEENGNGTTHEFTPSAGIYVLAVVVVLTAVVSVLGNLLVQVAFWRTKSLKGSSPGTLVMVLALVDFCMATLVMPFVITTALHGEWSQSHGLCVASGFLNTFLTAIQFGVLFSISLNRFTAVSFPHRYQLKWKTTTTYVMILLVVAHSLLWSIMPFLGWGGYDYIQGTLFCNINWSEHKAHSTSLFVFCYIIPAVIAALLYITVYVKVRKMGQSPIAQLRMGSQVDLRIGQIERDDNSFYSDGHSKISTNDPSSSPGNKGNIYSSRGSMNTINRNFRRHRSRESRVTTSLLLVAAAFAIFWLPRGLVNFSAVVSGRDSVPKAIEYLSSVFIFMSSFVNPIIYALFHYEYNKAFRQILGCKKKCIVGKT</sequence>
<keyword evidence="12" id="KW-1185">Reference proteome</keyword>
<feature type="transmembrane region" description="Helical" evidence="10">
    <location>
        <begin position="187"/>
        <end position="208"/>
    </location>
</feature>
<feature type="transmembrane region" description="Helical" evidence="10">
    <location>
        <begin position="20"/>
        <end position="47"/>
    </location>
</feature>
<evidence type="ECO:0000256" key="3">
    <source>
        <dbReference type="ARBA" id="ARBA00022692"/>
    </source>
</evidence>
<evidence type="ECO:0000256" key="1">
    <source>
        <dbReference type="ARBA" id="ARBA00004651"/>
    </source>
</evidence>
<evidence type="ECO:0000256" key="4">
    <source>
        <dbReference type="ARBA" id="ARBA00022989"/>
    </source>
</evidence>
<dbReference type="Proteomes" id="UP001152795">
    <property type="component" value="Unassembled WGS sequence"/>
</dbReference>
<dbReference type="SUPFAM" id="SSF81321">
    <property type="entry name" value="Family A G protein-coupled receptor-like"/>
    <property type="match status" value="1"/>
</dbReference>
<dbReference type="GO" id="GO:0005886">
    <property type="term" value="C:plasma membrane"/>
    <property type="evidence" value="ECO:0007669"/>
    <property type="project" value="UniProtKB-SubCell"/>
</dbReference>
<protein>
    <submittedName>
        <fullName evidence="11">Tyramine receptor tyra-2</fullName>
    </submittedName>
</protein>
<feature type="transmembrane region" description="Helical" evidence="10">
    <location>
        <begin position="324"/>
        <end position="347"/>
    </location>
</feature>
<evidence type="ECO:0000313" key="12">
    <source>
        <dbReference type="Proteomes" id="UP001152795"/>
    </source>
</evidence>